<organism evidence="1 2">
    <name type="scientific">Microvenator marinus</name>
    <dbReference type="NCBI Taxonomy" id="2600177"/>
    <lineage>
        <taxon>Bacteria</taxon>
        <taxon>Deltaproteobacteria</taxon>
        <taxon>Bradymonadales</taxon>
        <taxon>Microvenatoraceae</taxon>
        <taxon>Microvenator</taxon>
    </lineage>
</organism>
<accession>A0A5B8XTA1</accession>
<proteinExistence type="predicted"/>
<dbReference type="Gene3D" id="1.25.40.10">
    <property type="entry name" value="Tetratricopeptide repeat domain"/>
    <property type="match status" value="1"/>
</dbReference>
<keyword evidence="2" id="KW-1185">Reference proteome</keyword>
<dbReference type="EMBL" id="CP042467">
    <property type="protein sequence ID" value="QED28108.1"/>
    <property type="molecule type" value="Genomic_DNA"/>
</dbReference>
<gene>
    <name evidence="1" type="ORF">FRD01_12875</name>
</gene>
<dbReference type="SUPFAM" id="SSF48452">
    <property type="entry name" value="TPR-like"/>
    <property type="match status" value="1"/>
</dbReference>
<dbReference type="OrthoDB" id="5512599at2"/>
<dbReference type="RefSeq" id="WP_146960239.1">
    <property type="nucleotide sequence ID" value="NZ_CP042467.1"/>
</dbReference>
<dbReference type="Proteomes" id="UP000321595">
    <property type="component" value="Chromosome"/>
</dbReference>
<dbReference type="InterPro" id="IPR011990">
    <property type="entry name" value="TPR-like_helical_dom_sf"/>
</dbReference>
<dbReference type="KEGG" id="bbae:FRD01_12875"/>
<evidence type="ECO:0008006" key="3">
    <source>
        <dbReference type="Google" id="ProtNLM"/>
    </source>
</evidence>
<evidence type="ECO:0000313" key="2">
    <source>
        <dbReference type="Proteomes" id="UP000321595"/>
    </source>
</evidence>
<name>A0A5B8XTA1_9DELT</name>
<protein>
    <recommendedName>
        <fullName evidence="3">Tetratricopeptide repeat protein</fullName>
    </recommendedName>
</protein>
<evidence type="ECO:0000313" key="1">
    <source>
        <dbReference type="EMBL" id="QED28108.1"/>
    </source>
</evidence>
<reference evidence="1 2" key="1">
    <citation type="submission" date="2019-08" db="EMBL/GenBank/DDBJ databases">
        <authorList>
            <person name="Liang Q."/>
        </authorList>
    </citation>
    <scope>NUCLEOTIDE SEQUENCE [LARGE SCALE GENOMIC DNA]</scope>
    <source>
        <strain evidence="1 2">V1718</strain>
    </source>
</reference>
<dbReference type="AlphaFoldDB" id="A0A5B8XTA1"/>
<sequence>MAIKTRVDDDWIERVVDHEDFEKAIERQVKTVENLRRHLEKNPTEQAKADLGRAVQRLSEWYRWTEQWNESLKLKDEAIAIWAELGRERARTLVLLQKALTQHFAGDKEAAYTRFDLLLSRLNHVEELQNYLDFAHDWRARCLARDGRFEEAKADMEEALKLRIQRGNEPHIQETRRLLDSLSTIQ</sequence>